<dbReference type="GeneID" id="106158340"/>
<evidence type="ECO:0000256" key="1">
    <source>
        <dbReference type="SAM" id="SignalP"/>
    </source>
</evidence>
<accession>A0A1S3HUK5</accession>
<dbReference type="RefSeq" id="XP_013389725.1">
    <property type="nucleotide sequence ID" value="XM_013534271.1"/>
</dbReference>
<sequence>MLKISSFIILIVLLVTDIACKEKREIAPLGECRRSNYIRICDRCTCGYPTLNSILKLLPGFLVSPKSLDSKSTGIPISAVPPSEYAESLEAARTRKKRQAQTDNNRCCEGYSYYYCPMITVTIDGQQWESVQDGDCTNPTPQGLFQFIPVKVCVISGSDCNQLQGKCWEEYRNFPVLVERVDCPGEFRFHQLSMPVACLCLNV</sequence>
<proteinExistence type="predicted"/>
<dbReference type="InParanoid" id="A0A1S3HUK5"/>
<dbReference type="AlphaFoldDB" id="A0A1S3HUK5"/>
<keyword evidence="2" id="KW-1185">Reference proteome</keyword>
<organism evidence="2 3">
    <name type="scientific">Lingula anatina</name>
    <name type="common">Brachiopod</name>
    <name type="synonym">Lingula unguis</name>
    <dbReference type="NCBI Taxonomy" id="7574"/>
    <lineage>
        <taxon>Eukaryota</taxon>
        <taxon>Metazoa</taxon>
        <taxon>Spiralia</taxon>
        <taxon>Lophotrochozoa</taxon>
        <taxon>Brachiopoda</taxon>
        <taxon>Linguliformea</taxon>
        <taxon>Lingulata</taxon>
        <taxon>Lingulida</taxon>
        <taxon>Linguloidea</taxon>
        <taxon>Lingulidae</taxon>
        <taxon>Lingula</taxon>
    </lineage>
</organism>
<reference evidence="3" key="1">
    <citation type="submission" date="2025-08" db="UniProtKB">
        <authorList>
            <consortium name="RefSeq"/>
        </authorList>
    </citation>
    <scope>IDENTIFICATION</scope>
    <source>
        <tissue evidence="3">Gonads</tissue>
    </source>
</reference>
<protein>
    <submittedName>
        <fullName evidence="3">Uncharacterized protein LOC106158340</fullName>
    </submittedName>
</protein>
<dbReference type="Proteomes" id="UP000085678">
    <property type="component" value="Unplaced"/>
</dbReference>
<dbReference type="KEGG" id="lak:106158340"/>
<name>A0A1S3HUK5_LINAN</name>
<keyword evidence="1" id="KW-0732">Signal</keyword>
<evidence type="ECO:0000313" key="2">
    <source>
        <dbReference type="Proteomes" id="UP000085678"/>
    </source>
</evidence>
<feature type="chain" id="PRO_5010363295" evidence="1">
    <location>
        <begin position="21"/>
        <end position="203"/>
    </location>
</feature>
<evidence type="ECO:0000313" key="3">
    <source>
        <dbReference type="RefSeq" id="XP_013389725.1"/>
    </source>
</evidence>
<gene>
    <name evidence="3" type="primary">LOC106158340</name>
</gene>
<feature type="signal peptide" evidence="1">
    <location>
        <begin position="1"/>
        <end position="20"/>
    </location>
</feature>